<dbReference type="Pfam" id="PF14772">
    <property type="entry name" value="NYD-SP28"/>
    <property type="match status" value="1"/>
</dbReference>
<evidence type="ECO:0000259" key="14">
    <source>
        <dbReference type="Pfam" id="PF14772"/>
    </source>
</evidence>
<evidence type="ECO:0000256" key="12">
    <source>
        <dbReference type="ARBA" id="ARBA00045865"/>
    </source>
</evidence>
<name>B3SAP1_TRIAD</name>
<dbReference type="InterPro" id="IPR039505">
    <property type="entry name" value="DRC1/2_N"/>
</dbReference>
<dbReference type="InParanoid" id="B3SAP1"/>
<dbReference type="EMBL" id="DS985262">
    <property type="protein sequence ID" value="EDV20189.1"/>
    <property type="molecule type" value="Genomic_DNA"/>
</dbReference>
<dbReference type="GO" id="GO:0070286">
    <property type="term" value="P:axonemal dynein complex assembly"/>
    <property type="evidence" value="ECO:0000318"/>
    <property type="project" value="GO_Central"/>
</dbReference>
<feature type="coiled-coil region" evidence="13">
    <location>
        <begin position="253"/>
        <end position="290"/>
    </location>
</feature>
<feature type="domain" description="Dynein regulatory complex protein 1/2 N-terminal" evidence="14">
    <location>
        <begin position="28"/>
        <end position="128"/>
    </location>
</feature>
<evidence type="ECO:0000256" key="1">
    <source>
        <dbReference type="ARBA" id="ARBA00004611"/>
    </source>
</evidence>
<dbReference type="Proteomes" id="UP000009022">
    <property type="component" value="Unassembled WGS sequence"/>
</dbReference>
<evidence type="ECO:0000256" key="11">
    <source>
        <dbReference type="ARBA" id="ARBA00041517"/>
    </source>
</evidence>
<organism evidence="16 17">
    <name type="scientific">Trichoplax adhaerens</name>
    <name type="common">Trichoplax reptans</name>
    <dbReference type="NCBI Taxonomy" id="10228"/>
    <lineage>
        <taxon>Eukaryota</taxon>
        <taxon>Metazoa</taxon>
        <taxon>Placozoa</taxon>
        <taxon>Uniplacotomia</taxon>
        <taxon>Trichoplacea</taxon>
        <taxon>Trichoplacidae</taxon>
        <taxon>Trichoplax</taxon>
    </lineage>
</organism>
<evidence type="ECO:0000313" key="16">
    <source>
        <dbReference type="EMBL" id="EDV20189.1"/>
    </source>
</evidence>
<evidence type="ECO:0000256" key="13">
    <source>
        <dbReference type="SAM" id="Coils"/>
    </source>
</evidence>
<accession>B3SAP1</accession>
<dbReference type="GO" id="GO:0005858">
    <property type="term" value="C:axonemal dynein complex"/>
    <property type="evidence" value="ECO:0007669"/>
    <property type="project" value="InterPro"/>
</dbReference>
<evidence type="ECO:0000256" key="3">
    <source>
        <dbReference type="ARBA" id="ARBA00022846"/>
    </source>
</evidence>
<dbReference type="CTD" id="6758511"/>
<evidence type="ECO:0000256" key="8">
    <source>
        <dbReference type="ARBA" id="ARBA00037841"/>
    </source>
</evidence>
<keyword evidence="2" id="KW-0963">Cytoplasm</keyword>
<dbReference type="InterPro" id="IPR029440">
    <property type="entry name" value="DRC1_C"/>
</dbReference>
<keyword evidence="3" id="KW-0282">Flagellum</keyword>
<dbReference type="GO" id="GO:0003352">
    <property type="term" value="P:regulation of cilium movement"/>
    <property type="evidence" value="ECO:0000318"/>
    <property type="project" value="GO_Central"/>
</dbReference>
<dbReference type="GO" id="GO:0060285">
    <property type="term" value="P:cilium-dependent cell motility"/>
    <property type="evidence" value="ECO:0000318"/>
    <property type="project" value="GO_Central"/>
</dbReference>
<dbReference type="FunCoup" id="B3SAP1">
    <property type="interactions" value="131"/>
</dbReference>
<dbReference type="GO" id="GO:0005930">
    <property type="term" value="C:axoneme"/>
    <property type="evidence" value="ECO:0000318"/>
    <property type="project" value="GO_Central"/>
</dbReference>
<dbReference type="OrthoDB" id="7760980at2759"/>
<protein>
    <recommendedName>
        <fullName evidence="10">Dynein regulatory complex subunit 2</fullName>
    </recommendedName>
    <alternativeName>
        <fullName evidence="11">Coiled-coil domain-containing protein 65</fullName>
    </alternativeName>
</protein>
<evidence type="ECO:0000313" key="17">
    <source>
        <dbReference type="Proteomes" id="UP000009022"/>
    </source>
</evidence>
<dbReference type="GeneID" id="6758511"/>
<dbReference type="PhylomeDB" id="B3SAP1"/>
<proteinExistence type="inferred from homology"/>
<reference evidence="16 17" key="1">
    <citation type="journal article" date="2008" name="Nature">
        <title>The Trichoplax genome and the nature of placozoans.</title>
        <authorList>
            <person name="Srivastava M."/>
            <person name="Begovic E."/>
            <person name="Chapman J."/>
            <person name="Putnam N.H."/>
            <person name="Hellsten U."/>
            <person name="Kawashima T."/>
            <person name="Kuo A."/>
            <person name="Mitros T."/>
            <person name="Salamov A."/>
            <person name="Carpenter M.L."/>
            <person name="Signorovitch A.Y."/>
            <person name="Moreno M.A."/>
            <person name="Kamm K."/>
            <person name="Grimwood J."/>
            <person name="Schmutz J."/>
            <person name="Shapiro H."/>
            <person name="Grigoriev I.V."/>
            <person name="Buss L.W."/>
            <person name="Schierwater B."/>
            <person name="Dellaporta S.L."/>
            <person name="Rokhsar D.S."/>
        </authorList>
    </citation>
    <scope>NUCLEOTIDE SEQUENCE [LARGE SCALE GENOMIC DNA]</scope>
    <source>
        <strain evidence="16 17">Grell-BS-1999</strain>
    </source>
</reference>
<comment type="subcellular location">
    <subcellularLocation>
        <location evidence="1">Cytoplasm</location>
        <location evidence="1">Cytoskeleton</location>
        <location evidence="1">Flagellum axoneme</location>
    </subcellularLocation>
    <subcellularLocation>
        <location evidence="8">Cytoplasm</location>
        <location evidence="8">Cytoskeleton</location>
        <location evidence="8">Flagellum basal body</location>
    </subcellularLocation>
</comment>
<evidence type="ECO:0000256" key="10">
    <source>
        <dbReference type="ARBA" id="ARBA00040899"/>
    </source>
</evidence>
<gene>
    <name evidence="16" type="ORF">TRIADDRAFT_32405</name>
</gene>
<keyword evidence="17" id="KW-1185">Reference proteome</keyword>
<feature type="coiled-coil region" evidence="13">
    <location>
        <begin position="97"/>
        <end position="124"/>
    </location>
</feature>
<dbReference type="RefSeq" id="XP_002117350.1">
    <property type="nucleotide sequence ID" value="XM_002117314.1"/>
</dbReference>
<dbReference type="OMA" id="WEYLDLF"/>
<dbReference type="eggNOG" id="ENOG502QQDD">
    <property type="taxonomic scope" value="Eukaryota"/>
</dbReference>
<dbReference type="HOGENOM" id="CLU_026536_1_0_1"/>
<dbReference type="InterPro" id="IPR039750">
    <property type="entry name" value="DRC1/DRC2"/>
</dbReference>
<keyword evidence="6" id="KW-0206">Cytoskeleton</keyword>
<comment type="similarity">
    <text evidence="9">Belongs to the DRC2 family.</text>
</comment>
<comment type="function">
    <text evidence="12">Component of the nexin-dynein regulatory complex (N-DRC), a key regulator of ciliary/flagellar motility which maintains the alignment and integrity of the distal axoneme and regulates microtubule sliding in motile axonemes. Plays a critical role in the assembly of N-DRC and also stabilizes the assembly of multiple inner dynein arms and radial spokes. Coassembles with DRC1 to form a central scaffold needed for assembly of the N-DRC and its attachment to the outer doublet microtubules.</text>
</comment>
<feature type="domain" description="Dynein regulatory complex protein 1 C-terminal" evidence="15">
    <location>
        <begin position="400"/>
        <end position="445"/>
    </location>
</feature>
<evidence type="ECO:0000256" key="7">
    <source>
        <dbReference type="ARBA" id="ARBA00023273"/>
    </source>
</evidence>
<evidence type="ECO:0000256" key="5">
    <source>
        <dbReference type="ARBA" id="ARBA00023069"/>
    </source>
</evidence>
<evidence type="ECO:0000256" key="4">
    <source>
        <dbReference type="ARBA" id="ARBA00023054"/>
    </source>
</evidence>
<keyword evidence="7" id="KW-0966">Cell projection</keyword>
<dbReference type="PANTHER" id="PTHR21625">
    <property type="entry name" value="NYD-SP28 PROTEIN"/>
    <property type="match status" value="1"/>
</dbReference>
<evidence type="ECO:0000256" key="9">
    <source>
        <dbReference type="ARBA" id="ARBA00038424"/>
    </source>
</evidence>
<dbReference type="STRING" id="10228.B3SAP1"/>
<evidence type="ECO:0000256" key="6">
    <source>
        <dbReference type="ARBA" id="ARBA00023212"/>
    </source>
</evidence>
<dbReference type="KEGG" id="tad:TRIADDRAFT_32405"/>
<dbReference type="Pfam" id="PF14775">
    <property type="entry name" value="NYD-SP28_assoc"/>
    <property type="match status" value="1"/>
</dbReference>
<keyword evidence="5" id="KW-0969">Cilium</keyword>
<evidence type="ECO:0000259" key="15">
    <source>
        <dbReference type="Pfam" id="PF14775"/>
    </source>
</evidence>
<keyword evidence="4 13" id="KW-0175">Coiled coil</keyword>
<evidence type="ECO:0000256" key="2">
    <source>
        <dbReference type="ARBA" id="ARBA00022490"/>
    </source>
</evidence>
<dbReference type="AlphaFoldDB" id="B3SAP1"/>
<dbReference type="PANTHER" id="PTHR21625:SF0">
    <property type="entry name" value="DYNEIN REGULATORY COMPLEX SUBUNIT 2"/>
    <property type="match status" value="1"/>
</dbReference>
<sequence>MPPRKKGSAKKKKLANMTEEERLLYLEQKQLAEEEMRKNKEDLLTQFLKEKLGKEEKYSKFNINKLNYQWRAIMREAKAKDLVKDIEVLQQTFERVVDRKDAIVKSLGKDLEEAEEQYQMALRSHLQNMDELIALQHSRLTSVKSEYDKQLEILKQEFDSERSSMINQNKKECDELTDIMFAMEQEFNERESDVRHEFQSVRDEIKNRNLEEKHALRIQLEGTVEDLWKQFEEARTNYTQATADRKTAFENLKAKDEKSAEEIEQQMRKLQRLTDQISFLKAKMASTAKESDERNKTLKEERESILVHFQELKTQMGRLRDADRARLTTLTVQSNNTLKELDRIKTKGQHILKIAEMCRKLEAEEEKVLPFYPSTLTKEEEDDIEAAMAEPSVEKLADMLHDYTSLDNFWKRYNKVLLEKLAIDKEKGKLVAENQRLKAILKQYLDGVSVNDEILSKANPLFVVNSHSNIPMSVPVMDSRVAKPTITTIDATQAVKHIV</sequence>